<evidence type="ECO:0000256" key="2">
    <source>
        <dbReference type="SAM" id="SignalP"/>
    </source>
</evidence>
<dbReference type="Proteomes" id="UP000013827">
    <property type="component" value="Unassembled WGS sequence"/>
</dbReference>
<dbReference type="GO" id="GO:0016020">
    <property type="term" value="C:membrane"/>
    <property type="evidence" value="ECO:0007669"/>
    <property type="project" value="InterPro"/>
</dbReference>
<organism evidence="3 4">
    <name type="scientific">Emiliania huxleyi (strain CCMP1516)</name>
    <dbReference type="NCBI Taxonomy" id="280463"/>
    <lineage>
        <taxon>Eukaryota</taxon>
        <taxon>Haptista</taxon>
        <taxon>Haptophyta</taxon>
        <taxon>Prymnesiophyceae</taxon>
        <taxon>Isochrysidales</taxon>
        <taxon>Noelaerhabdaceae</taxon>
        <taxon>Emiliania</taxon>
    </lineage>
</organism>
<evidence type="ECO:0008006" key="5">
    <source>
        <dbReference type="Google" id="ProtNLM"/>
    </source>
</evidence>
<dbReference type="InterPro" id="IPR005199">
    <property type="entry name" value="Glyco_hydro_79"/>
</dbReference>
<evidence type="ECO:0000256" key="1">
    <source>
        <dbReference type="ARBA" id="ARBA00009800"/>
    </source>
</evidence>
<reference evidence="3" key="2">
    <citation type="submission" date="2024-10" db="UniProtKB">
        <authorList>
            <consortium name="EnsemblProtists"/>
        </authorList>
    </citation>
    <scope>IDENTIFICATION</scope>
</reference>
<dbReference type="InterPro" id="IPR017853">
    <property type="entry name" value="GH"/>
</dbReference>
<dbReference type="Pfam" id="PF03662">
    <property type="entry name" value="Glyco_hydro_79n"/>
    <property type="match status" value="1"/>
</dbReference>
<dbReference type="Gene3D" id="3.20.20.80">
    <property type="entry name" value="Glycosidases"/>
    <property type="match status" value="1"/>
</dbReference>
<sequence length="455" mass="47141">MLGTWFAVAAATAAAATATNQTAIIQISDRHIVNSLPAGFASFTLDFHPSSQGSVWGANASILEIDLASPGLLGVVTALAPAVLRLGGSEAGENVTYVGFPGFDAPCPSGYYYCLTRPRWAAILAFAARTGVRLMLDLNLIGPGTADDWPAALSQIDALFSYTAQQPPRLRPFAFELGRMTRQGGVAPAAAARVAAVGALLASRWPDEGQRPLLVGPSVHIQPDWIVDFVLALPAPLPLDVFTYHMYEGYGKAPRIASQTAAAWASGGPTGACTTFESSLWYFDHLAHAASTPGGGHLAVARQTLAGGNYSLVDSNRGYIAHSDYFVARLRRRVRADVSVSSQLEPHHALRSFAACDPSGRLVVGVANAGGEAIATALQLGQHGAPLAGGAEAWVRLNGQPLSSVGGEVPELPPVTLPAPAGAFSAPPFSVAFLRYAAVLPEACGRDGGGTLAAA</sequence>
<name>A0A0D3JNJ5_EMIH1</name>
<dbReference type="RefSeq" id="XP_005777509.1">
    <property type="nucleotide sequence ID" value="XM_005777452.1"/>
</dbReference>
<protein>
    <recommendedName>
        <fullName evidence="5">Glycoside hydrolase family 5 domain-containing protein</fullName>
    </recommendedName>
</protein>
<keyword evidence="4" id="KW-1185">Reference proteome</keyword>
<evidence type="ECO:0000313" key="4">
    <source>
        <dbReference type="Proteomes" id="UP000013827"/>
    </source>
</evidence>
<evidence type="ECO:0000313" key="3">
    <source>
        <dbReference type="EnsemblProtists" id="EOD25080"/>
    </source>
</evidence>
<dbReference type="SUPFAM" id="SSF51445">
    <property type="entry name" value="(Trans)glycosidases"/>
    <property type="match status" value="1"/>
</dbReference>
<dbReference type="GeneID" id="17270626"/>
<proteinExistence type="inferred from homology"/>
<accession>A0A0D3JNJ5</accession>
<reference evidence="4" key="1">
    <citation type="journal article" date="2013" name="Nature">
        <title>Pan genome of the phytoplankton Emiliania underpins its global distribution.</title>
        <authorList>
            <person name="Read B.A."/>
            <person name="Kegel J."/>
            <person name="Klute M.J."/>
            <person name="Kuo A."/>
            <person name="Lefebvre S.C."/>
            <person name="Maumus F."/>
            <person name="Mayer C."/>
            <person name="Miller J."/>
            <person name="Monier A."/>
            <person name="Salamov A."/>
            <person name="Young J."/>
            <person name="Aguilar M."/>
            <person name="Claverie J.M."/>
            <person name="Frickenhaus S."/>
            <person name="Gonzalez K."/>
            <person name="Herman E.K."/>
            <person name="Lin Y.C."/>
            <person name="Napier J."/>
            <person name="Ogata H."/>
            <person name="Sarno A.F."/>
            <person name="Shmutz J."/>
            <person name="Schroeder D."/>
            <person name="de Vargas C."/>
            <person name="Verret F."/>
            <person name="von Dassow P."/>
            <person name="Valentin K."/>
            <person name="Van de Peer Y."/>
            <person name="Wheeler G."/>
            <person name="Dacks J.B."/>
            <person name="Delwiche C.F."/>
            <person name="Dyhrman S.T."/>
            <person name="Glockner G."/>
            <person name="John U."/>
            <person name="Richards T."/>
            <person name="Worden A.Z."/>
            <person name="Zhang X."/>
            <person name="Grigoriev I.V."/>
            <person name="Allen A.E."/>
            <person name="Bidle K."/>
            <person name="Borodovsky M."/>
            <person name="Bowler C."/>
            <person name="Brownlee C."/>
            <person name="Cock J.M."/>
            <person name="Elias M."/>
            <person name="Gladyshev V.N."/>
            <person name="Groth M."/>
            <person name="Guda C."/>
            <person name="Hadaegh A."/>
            <person name="Iglesias-Rodriguez M.D."/>
            <person name="Jenkins J."/>
            <person name="Jones B.M."/>
            <person name="Lawson T."/>
            <person name="Leese F."/>
            <person name="Lindquist E."/>
            <person name="Lobanov A."/>
            <person name="Lomsadze A."/>
            <person name="Malik S.B."/>
            <person name="Marsh M.E."/>
            <person name="Mackinder L."/>
            <person name="Mock T."/>
            <person name="Mueller-Roeber B."/>
            <person name="Pagarete A."/>
            <person name="Parker M."/>
            <person name="Probert I."/>
            <person name="Quesneville H."/>
            <person name="Raines C."/>
            <person name="Rensing S.A."/>
            <person name="Riano-Pachon D.M."/>
            <person name="Richier S."/>
            <person name="Rokitta S."/>
            <person name="Shiraiwa Y."/>
            <person name="Soanes D.M."/>
            <person name="van der Giezen M."/>
            <person name="Wahlund T.M."/>
            <person name="Williams B."/>
            <person name="Wilson W."/>
            <person name="Wolfe G."/>
            <person name="Wurch L.L."/>
        </authorList>
    </citation>
    <scope>NUCLEOTIDE SEQUENCE</scope>
</reference>
<dbReference type="KEGG" id="ehx:EMIHUDRAFT_206166"/>
<feature type="chain" id="PRO_5044291490" description="Glycoside hydrolase family 5 domain-containing protein" evidence="2">
    <location>
        <begin position="19"/>
        <end position="455"/>
    </location>
</feature>
<dbReference type="EnsemblProtists" id="EOD25080">
    <property type="protein sequence ID" value="EOD25080"/>
    <property type="gene ID" value="EMIHUDRAFT_206166"/>
</dbReference>
<dbReference type="eggNOG" id="ENOG502QQST">
    <property type="taxonomic scope" value="Eukaryota"/>
</dbReference>
<dbReference type="PaxDb" id="2903-EOD25080"/>
<dbReference type="PANTHER" id="PTHR14363">
    <property type="entry name" value="HEPARANASE-RELATED"/>
    <property type="match status" value="1"/>
</dbReference>
<dbReference type="PANTHER" id="PTHR14363:SF17">
    <property type="entry name" value="HEPARANASE-LIKE PROTEIN 3"/>
    <property type="match status" value="1"/>
</dbReference>
<feature type="signal peptide" evidence="2">
    <location>
        <begin position="1"/>
        <end position="18"/>
    </location>
</feature>
<comment type="similarity">
    <text evidence="1">Belongs to the glycosyl hydrolase 79 family.</text>
</comment>
<keyword evidence="2" id="KW-0732">Signal</keyword>
<dbReference type="AlphaFoldDB" id="A0A0D3JNJ5"/>
<dbReference type="GO" id="GO:0004566">
    <property type="term" value="F:beta-glucuronidase activity"/>
    <property type="evidence" value="ECO:0007669"/>
    <property type="project" value="TreeGrafter"/>
</dbReference>
<dbReference type="OMA" id="VAKEHTR"/>
<dbReference type="HOGENOM" id="CLU_635279_0_0_1"/>